<proteinExistence type="predicted"/>
<dbReference type="Gene3D" id="3.60.15.10">
    <property type="entry name" value="Ribonuclease Z/Hydroxyacylglutathione hydrolase-like"/>
    <property type="match status" value="1"/>
</dbReference>
<dbReference type="EMBL" id="LN854557">
    <property type="protein sequence ID" value="CRL46068.1"/>
    <property type="molecule type" value="Genomic_DNA"/>
</dbReference>
<reference evidence="1 2" key="1">
    <citation type="submission" date="2015-05" db="EMBL/GenBank/DDBJ databases">
        <authorList>
            <person name="Goodhead I."/>
        </authorList>
    </citation>
    <scope>NUCLEOTIDE SEQUENCE [LARGE SCALE GENOMIC DNA]</scope>
    <source>
        <strain evidence="2">morsitans</strain>
    </source>
</reference>
<accession>A0A193QLU4</accession>
<protein>
    <submittedName>
        <fullName evidence="1">Phosphoribosyl 1,2-cyclic phosphodiesterase</fullName>
    </submittedName>
</protein>
<dbReference type="AlphaFoldDB" id="A0A193QLU4"/>
<sequence length="94" mass="10422">MAYLTDTVGLPDDTTHFLQRQSLTAAVLDCSHLPSKAIPRNHNDITRALEIHDRLQPQDAWLTHIGHEVDNWLMQHALPAGVHVASDGLTLNLA</sequence>
<dbReference type="SUPFAM" id="SSF56281">
    <property type="entry name" value="Metallo-hydrolase/oxidoreductase"/>
    <property type="match status" value="1"/>
</dbReference>
<evidence type="ECO:0000313" key="2">
    <source>
        <dbReference type="Proteomes" id="UP000245838"/>
    </source>
</evidence>
<name>A0A193QLU4_SODGM</name>
<organism evidence="1 2">
    <name type="scientific">Sodalis glossinidius (strain morsitans)</name>
    <dbReference type="NCBI Taxonomy" id="343509"/>
    <lineage>
        <taxon>Bacteria</taxon>
        <taxon>Pseudomonadati</taxon>
        <taxon>Pseudomonadota</taxon>
        <taxon>Gammaproteobacteria</taxon>
        <taxon>Enterobacterales</taxon>
        <taxon>Bruguierivoracaceae</taxon>
        <taxon>Sodalis</taxon>
    </lineage>
</organism>
<dbReference type="InterPro" id="IPR036866">
    <property type="entry name" value="RibonucZ/Hydroxyglut_hydro"/>
</dbReference>
<evidence type="ECO:0000313" key="1">
    <source>
        <dbReference type="EMBL" id="CRL46068.1"/>
    </source>
</evidence>
<dbReference type="Proteomes" id="UP000245838">
    <property type="component" value="Chromosome sggmmb4_Chromosome"/>
</dbReference>
<gene>
    <name evidence="1" type="primary">phnP_1</name>
    <name evidence="1" type="ORF">SGGMMB4_04336</name>
</gene>